<feature type="domain" description="7,8-dihydro-6-hydroxymethylpterin-pyrophosphokinase" evidence="8">
    <location>
        <begin position="5"/>
        <end position="128"/>
    </location>
</feature>
<comment type="caution">
    <text evidence="9">The sequence shown here is derived from an EMBL/GenBank/DDBJ whole genome shotgun (WGS) entry which is preliminary data.</text>
</comment>
<evidence type="ECO:0000256" key="4">
    <source>
        <dbReference type="ARBA" id="ARBA00022741"/>
    </source>
</evidence>
<comment type="pathway">
    <text evidence="1">Cofactor biosynthesis; tetrahydrofolate biosynthesis; 2-amino-4-hydroxy-6-hydroxymethyl-7,8-dihydropteridine diphosphate from 7,8-dihydroneopterin triphosphate: step 4/4.</text>
</comment>
<keyword evidence="5" id="KW-0418">Kinase</keyword>
<keyword evidence="7" id="KW-0289">Folate biosynthesis</keyword>
<dbReference type="InterPro" id="IPR035907">
    <property type="entry name" value="Hppk_sf"/>
</dbReference>
<keyword evidence="6" id="KW-0067">ATP-binding</keyword>
<proteinExistence type="predicted"/>
<dbReference type="PANTHER" id="PTHR43071">
    <property type="entry name" value="2-AMINO-4-HYDROXY-6-HYDROXYMETHYLDIHYDROPTERIDINE PYROPHOSPHOKINASE"/>
    <property type="match status" value="1"/>
</dbReference>
<evidence type="ECO:0000256" key="3">
    <source>
        <dbReference type="ARBA" id="ARBA00022679"/>
    </source>
</evidence>
<dbReference type="EMBL" id="JSZA02000041">
    <property type="protein sequence ID" value="TGO03096.1"/>
    <property type="molecule type" value="Genomic_DNA"/>
</dbReference>
<evidence type="ECO:0000259" key="8">
    <source>
        <dbReference type="Pfam" id="PF01288"/>
    </source>
</evidence>
<dbReference type="PANTHER" id="PTHR43071:SF2">
    <property type="entry name" value="2-AMINO-4-HYDROXY-6-HYDROXYMETHYLDIHYDROPTERIDINE PYROPHOSPHOKINASE"/>
    <property type="match status" value="1"/>
</dbReference>
<organism evidence="9 10">
    <name type="scientific">Candidatus Thiomargarita nelsonii</name>
    <dbReference type="NCBI Taxonomy" id="1003181"/>
    <lineage>
        <taxon>Bacteria</taxon>
        <taxon>Pseudomonadati</taxon>
        <taxon>Pseudomonadota</taxon>
        <taxon>Gammaproteobacteria</taxon>
        <taxon>Thiotrichales</taxon>
        <taxon>Thiotrichaceae</taxon>
        <taxon>Thiomargarita</taxon>
    </lineage>
</organism>
<name>A0A4E0RIR4_9GAMM</name>
<accession>A0A4E0RIR4</accession>
<dbReference type="GO" id="GO:0005524">
    <property type="term" value="F:ATP binding"/>
    <property type="evidence" value="ECO:0007669"/>
    <property type="project" value="UniProtKB-KW"/>
</dbReference>
<evidence type="ECO:0000256" key="5">
    <source>
        <dbReference type="ARBA" id="ARBA00022777"/>
    </source>
</evidence>
<evidence type="ECO:0000313" key="9">
    <source>
        <dbReference type="EMBL" id="TGO03096.1"/>
    </source>
</evidence>
<evidence type="ECO:0000256" key="1">
    <source>
        <dbReference type="ARBA" id="ARBA00005051"/>
    </source>
</evidence>
<dbReference type="Pfam" id="PF01288">
    <property type="entry name" value="HPPK"/>
    <property type="match status" value="1"/>
</dbReference>
<dbReference type="AlphaFoldDB" id="A0A4E0RIR4"/>
<dbReference type="NCBIfam" id="TIGR01498">
    <property type="entry name" value="folK"/>
    <property type="match status" value="1"/>
</dbReference>
<dbReference type="GO" id="GO:0016301">
    <property type="term" value="F:kinase activity"/>
    <property type="evidence" value="ECO:0007669"/>
    <property type="project" value="UniProtKB-KW"/>
</dbReference>
<dbReference type="GO" id="GO:0046656">
    <property type="term" value="P:folic acid biosynthetic process"/>
    <property type="evidence" value="ECO:0007669"/>
    <property type="project" value="UniProtKB-KW"/>
</dbReference>
<evidence type="ECO:0000256" key="6">
    <source>
        <dbReference type="ARBA" id="ARBA00022840"/>
    </source>
</evidence>
<dbReference type="InterPro" id="IPR000550">
    <property type="entry name" value="Hppk"/>
</dbReference>
<dbReference type="Gene3D" id="3.30.70.560">
    <property type="entry name" value="7,8-Dihydro-6-hydroxymethylpterin-pyrophosphokinase HPPK"/>
    <property type="match status" value="1"/>
</dbReference>
<evidence type="ECO:0000313" key="10">
    <source>
        <dbReference type="Proteomes" id="UP000030428"/>
    </source>
</evidence>
<keyword evidence="4" id="KW-0547">Nucleotide-binding</keyword>
<dbReference type="Proteomes" id="UP000030428">
    <property type="component" value="Unassembled WGS sequence"/>
</dbReference>
<evidence type="ECO:0000256" key="7">
    <source>
        <dbReference type="ARBA" id="ARBA00022909"/>
    </source>
</evidence>
<dbReference type="EC" id="2.7.6.3" evidence="2"/>
<gene>
    <name evidence="9" type="ORF">PN36_12995</name>
</gene>
<dbReference type="SUPFAM" id="SSF55083">
    <property type="entry name" value="6-hydroxymethyl-7,8-dihydropterin pyrophosphokinase, HPPK"/>
    <property type="match status" value="1"/>
</dbReference>
<sequence length="160" mass="18154">MAQVYVSIGSNIEPNSHIRAGLADMRQRFGTLTLSPVYESEAVGFDGDNFYNLVAAFETGVDVHSVANILREIEKNNGRKRTEKRFSARTLDLDILLYDDLIFKDMNVPRNEILKYAFVLLPLSEIAPALKHPVTGQSYADLWQAFDKQGESLWRIDVLF</sequence>
<protein>
    <recommendedName>
        <fullName evidence="2">2-amino-4-hydroxy-6-hydroxymethyldihydropteridine diphosphokinase</fullName>
        <ecNumber evidence="2">2.7.6.3</ecNumber>
    </recommendedName>
</protein>
<evidence type="ECO:0000256" key="2">
    <source>
        <dbReference type="ARBA" id="ARBA00013253"/>
    </source>
</evidence>
<keyword evidence="10" id="KW-1185">Reference proteome</keyword>
<dbReference type="GO" id="GO:0003848">
    <property type="term" value="F:2-amino-4-hydroxy-6-hydroxymethyldihydropteridine diphosphokinase activity"/>
    <property type="evidence" value="ECO:0007669"/>
    <property type="project" value="UniProtKB-EC"/>
</dbReference>
<dbReference type="GO" id="GO:0046654">
    <property type="term" value="P:tetrahydrofolate biosynthetic process"/>
    <property type="evidence" value="ECO:0007669"/>
    <property type="project" value="UniProtKB-UniPathway"/>
</dbReference>
<keyword evidence="3" id="KW-0808">Transferase</keyword>
<reference evidence="9 10" key="1">
    <citation type="journal article" date="2016" name="Front. Microbiol.">
        <title>Single-Cell (Meta-)Genomics of a Dimorphic Candidatus Thiomargarita nelsonii Reveals Genomic Plasticity.</title>
        <authorList>
            <person name="Flood B.E."/>
            <person name="Fliss P."/>
            <person name="Jones D.S."/>
            <person name="Dick G.J."/>
            <person name="Jain S."/>
            <person name="Kaster A.K."/>
            <person name="Winkel M."/>
            <person name="Mussmann M."/>
            <person name="Bailey J."/>
        </authorList>
    </citation>
    <scope>NUCLEOTIDE SEQUENCE [LARGE SCALE GENOMIC DNA]</scope>
    <source>
        <strain evidence="9">Hydrate Ridge</strain>
    </source>
</reference>
<dbReference type="UniPathway" id="UPA00077">
    <property type="reaction ID" value="UER00155"/>
</dbReference>